<dbReference type="Pfam" id="PF03779">
    <property type="entry name" value="SPW"/>
    <property type="match status" value="1"/>
</dbReference>
<keyword evidence="1" id="KW-0472">Membrane</keyword>
<dbReference type="InterPro" id="IPR005530">
    <property type="entry name" value="SPW"/>
</dbReference>
<gene>
    <name evidence="3" type="ORF">SAMN04487945_3027</name>
</gene>
<evidence type="ECO:0000259" key="2">
    <source>
        <dbReference type="Pfam" id="PF03779"/>
    </source>
</evidence>
<feature type="transmembrane region" description="Helical" evidence="1">
    <location>
        <begin position="80"/>
        <end position="98"/>
    </location>
</feature>
<evidence type="ECO:0000313" key="3">
    <source>
        <dbReference type="EMBL" id="SEW31445.1"/>
    </source>
</evidence>
<feature type="domain" description="SPW repeat-containing integral membrane" evidence="2">
    <location>
        <begin position="28"/>
        <end position="126"/>
    </location>
</feature>
<feature type="transmembrane region" description="Helical" evidence="1">
    <location>
        <begin position="28"/>
        <end position="47"/>
    </location>
</feature>
<feature type="transmembrane region" description="Helical" evidence="1">
    <location>
        <begin position="110"/>
        <end position="130"/>
    </location>
</feature>
<dbReference type="OrthoDB" id="169701at2157"/>
<name>A0A1I0QUX4_9EURY</name>
<dbReference type="RefSeq" id="WP_089670300.1">
    <property type="nucleotide sequence ID" value="NZ_FOJA01000001.1"/>
</dbReference>
<keyword evidence="1" id="KW-1133">Transmembrane helix</keyword>
<sequence>MSDTQTDPESTRDTDRTRDTLDTSTMQWVSALVAIAGLGLVAYPFVFESTDAAVWNDTMLGTAVFLLAGYNFYRLSKNRLASTGAAALAALLGIAALASPTFVEMGSDDLATATMAGGLVVTVLAAYNAYANNRASAPDRSAART</sequence>
<dbReference type="Proteomes" id="UP000198518">
    <property type="component" value="Unassembled WGS sequence"/>
</dbReference>
<protein>
    <recommendedName>
        <fullName evidence="2">SPW repeat-containing integral membrane domain-containing protein</fullName>
    </recommendedName>
</protein>
<organism evidence="3 4">
    <name type="scientific">Halobacterium jilantaiense</name>
    <dbReference type="NCBI Taxonomy" id="355548"/>
    <lineage>
        <taxon>Archaea</taxon>
        <taxon>Methanobacteriati</taxon>
        <taxon>Methanobacteriota</taxon>
        <taxon>Stenosarchaea group</taxon>
        <taxon>Halobacteria</taxon>
        <taxon>Halobacteriales</taxon>
        <taxon>Halobacteriaceae</taxon>
        <taxon>Halobacterium</taxon>
    </lineage>
</organism>
<keyword evidence="4" id="KW-1185">Reference proteome</keyword>
<accession>A0A1I0QUX4</accession>
<feature type="transmembrane region" description="Helical" evidence="1">
    <location>
        <begin position="53"/>
        <end position="73"/>
    </location>
</feature>
<reference evidence="3 4" key="1">
    <citation type="submission" date="2016-10" db="EMBL/GenBank/DDBJ databases">
        <authorList>
            <person name="de Groot N.N."/>
        </authorList>
    </citation>
    <scope>NUCLEOTIDE SEQUENCE [LARGE SCALE GENOMIC DNA]</scope>
    <source>
        <strain evidence="3 4">CGMCC 1.5337</strain>
    </source>
</reference>
<evidence type="ECO:0000313" key="4">
    <source>
        <dbReference type="Proteomes" id="UP000198518"/>
    </source>
</evidence>
<dbReference type="AlphaFoldDB" id="A0A1I0QUX4"/>
<proteinExistence type="predicted"/>
<evidence type="ECO:0000256" key="1">
    <source>
        <dbReference type="SAM" id="Phobius"/>
    </source>
</evidence>
<keyword evidence="1" id="KW-0812">Transmembrane</keyword>
<dbReference type="EMBL" id="FOJA01000001">
    <property type="protein sequence ID" value="SEW31445.1"/>
    <property type="molecule type" value="Genomic_DNA"/>
</dbReference>